<evidence type="ECO:0000256" key="1">
    <source>
        <dbReference type="SAM" id="Phobius"/>
    </source>
</evidence>
<keyword evidence="4" id="KW-1185">Reference proteome</keyword>
<keyword evidence="1" id="KW-0812">Transmembrane</keyword>
<feature type="transmembrane region" description="Helical" evidence="1">
    <location>
        <begin position="57"/>
        <end position="78"/>
    </location>
</feature>
<protein>
    <submittedName>
        <fullName evidence="2">Spidroin-1-like</fullName>
    </submittedName>
</protein>
<sequence>MMKSVPRFPPGNPDSCVLHFRLAALVILPVFYLLGWHCLDGLWIPGLFGNYPVGWKLCLWCWNYLVVFGGLFGLELFAGIYRRTSQFWVCPGIEEVLPKFLQIIFLFDFKPAFENDF</sequence>
<dbReference type="EMBL" id="JANAVB010010199">
    <property type="protein sequence ID" value="KAJ6839019.1"/>
    <property type="molecule type" value="Genomic_DNA"/>
</dbReference>
<proteinExistence type="predicted"/>
<evidence type="ECO:0000313" key="4">
    <source>
        <dbReference type="Proteomes" id="UP001140949"/>
    </source>
</evidence>
<comment type="caution">
    <text evidence="2">The sequence shown here is derived from an EMBL/GenBank/DDBJ whole genome shotgun (WGS) entry which is preliminary data.</text>
</comment>
<reference evidence="2" key="2">
    <citation type="submission" date="2023-04" db="EMBL/GenBank/DDBJ databases">
        <authorList>
            <person name="Bruccoleri R.E."/>
            <person name="Oakeley E.J."/>
            <person name="Faust A.-M."/>
            <person name="Dessus-Babus S."/>
            <person name="Altorfer M."/>
            <person name="Burckhardt D."/>
            <person name="Oertli M."/>
            <person name="Naumann U."/>
            <person name="Petersen F."/>
            <person name="Wong J."/>
        </authorList>
    </citation>
    <scope>NUCLEOTIDE SEQUENCE</scope>
    <source>
        <strain evidence="2">GSM-AAB239-AS_SAM_17_03QT</strain>
        <tissue evidence="2">Leaf</tissue>
    </source>
</reference>
<feature type="transmembrane region" description="Helical" evidence="1">
    <location>
        <begin position="20"/>
        <end position="37"/>
    </location>
</feature>
<organism evidence="2 4">
    <name type="scientific">Iris pallida</name>
    <name type="common">Sweet iris</name>
    <dbReference type="NCBI Taxonomy" id="29817"/>
    <lineage>
        <taxon>Eukaryota</taxon>
        <taxon>Viridiplantae</taxon>
        <taxon>Streptophyta</taxon>
        <taxon>Embryophyta</taxon>
        <taxon>Tracheophyta</taxon>
        <taxon>Spermatophyta</taxon>
        <taxon>Magnoliopsida</taxon>
        <taxon>Liliopsida</taxon>
        <taxon>Asparagales</taxon>
        <taxon>Iridaceae</taxon>
        <taxon>Iridoideae</taxon>
        <taxon>Irideae</taxon>
        <taxon>Iris</taxon>
    </lineage>
</organism>
<evidence type="ECO:0000313" key="2">
    <source>
        <dbReference type="EMBL" id="KAJ6839019.1"/>
    </source>
</evidence>
<dbReference type="AlphaFoldDB" id="A0AAX6HD98"/>
<dbReference type="Proteomes" id="UP001140949">
    <property type="component" value="Unassembled WGS sequence"/>
</dbReference>
<dbReference type="EMBL" id="JANAVB010010199">
    <property type="protein sequence ID" value="KAJ6839020.1"/>
    <property type="molecule type" value="Genomic_DNA"/>
</dbReference>
<reference evidence="2" key="1">
    <citation type="journal article" date="2023" name="GigaByte">
        <title>Genome assembly of the bearded iris, Iris pallida Lam.</title>
        <authorList>
            <person name="Bruccoleri R.E."/>
            <person name="Oakeley E.J."/>
            <person name="Faust A.M.E."/>
            <person name="Altorfer M."/>
            <person name="Dessus-Babus S."/>
            <person name="Burckhardt D."/>
            <person name="Oertli M."/>
            <person name="Naumann U."/>
            <person name="Petersen F."/>
            <person name="Wong J."/>
        </authorList>
    </citation>
    <scope>NUCLEOTIDE SEQUENCE</scope>
    <source>
        <strain evidence="2">GSM-AAB239-AS_SAM_17_03QT</strain>
    </source>
</reference>
<accession>A0AAX6HD98</accession>
<gene>
    <name evidence="2" type="ORF">M6B38_316100</name>
    <name evidence="3" type="ORF">M6B38_316105</name>
</gene>
<keyword evidence="1" id="KW-0472">Membrane</keyword>
<evidence type="ECO:0000313" key="3">
    <source>
        <dbReference type="EMBL" id="KAJ6839020.1"/>
    </source>
</evidence>
<name>A0AAX6HD98_IRIPA</name>
<keyword evidence="1" id="KW-1133">Transmembrane helix</keyword>